<evidence type="ECO:0000256" key="1">
    <source>
        <dbReference type="SAM" id="Phobius"/>
    </source>
</evidence>
<reference evidence="2 3" key="1">
    <citation type="submission" date="2007-06" db="EMBL/GenBank/DDBJ databases">
        <title>Complete sequence of Clostridium beijerinckii NCIMB 8052.</title>
        <authorList>
            <consortium name="US DOE Joint Genome Institute"/>
            <person name="Copeland A."/>
            <person name="Lucas S."/>
            <person name="Lapidus A."/>
            <person name="Barry K."/>
            <person name="Detter J.C."/>
            <person name="Glavina del Rio T."/>
            <person name="Hammon N."/>
            <person name="Israni S."/>
            <person name="Dalin E."/>
            <person name="Tice H."/>
            <person name="Pitluck S."/>
            <person name="Sims D."/>
            <person name="Brettin T."/>
            <person name="Bruce D."/>
            <person name="Tapia R."/>
            <person name="Brainard J."/>
            <person name="Schmutz J."/>
            <person name="Larimer F."/>
            <person name="Land M."/>
            <person name="Hauser L."/>
            <person name="Kyrpides N."/>
            <person name="Mikhailova N."/>
            <person name="Bennet G."/>
            <person name="Cann I."/>
            <person name="Chen J.-S."/>
            <person name="Contreras A.L."/>
            <person name="Jones D."/>
            <person name="Kashket E."/>
            <person name="Mitchell W."/>
            <person name="Stoddard S."/>
            <person name="Schwarz W."/>
            <person name="Qureshi N."/>
            <person name="Young M."/>
            <person name="Shi Z."/>
            <person name="Ezeji T."/>
            <person name="White B."/>
            <person name="Blaschek H."/>
            <person name="Richardson P."/>
        </authorList>
    </citation>
    <scope>NUCLEOTIDE SEQUENCE [LARGE SCALE GENOMIC DNA]</scope>
    <source>
        <strain evidence="3">ATCC 51743 / NCIMB 8052</strain>
    </source>
</reference>
<proteinExistence type="predicted"/>
<dbReference type="AlphaFoldDB" id="A6LU62"/>
<evidence type="ECO:0000313" key="2">
    <source>
        <dbReference type="EMBL" id="ABR33892.1"/>
    </source>
</evidence>
<organism evidence="2 3">
    <name type="scientific">Clostridium beijerinckii (strain ATCC 51743 / NCIMB 8052)</name>
    <name type="common">Clostridium acetobutylicum</name>
    <dbReference type="NCBI Taxonomy" id="290402"/>
    <lineage>
        <taxon>Bacteria</taxon>
        <taxon>Bacillati</taxon>
        <taxon>Bacillota</taxon>
        <taxon>Clostridia</taxon>
        <taxon>Eubacteriales</taxon>
        <taxon>Clostridiaceae</taxon>
        <taxon>Clostridium</taxon>
    </lineage>
</organism>
<name>A6LU62_CLOB8</name>
<dbReference type="KEGG" id="cbe:Cbei_1720"/>
<dbReference type="HOGENOM" id="CLU_1764805_0_0_9"/>
<feature type="transmembrane region" description="Helical" evidence="1">
    <location>
        <begin position="69"/>
        <end position="97"/>
    </location>
</feature>
<evidence type="ECO:0000313" key="3">
    <source>
        <dbReference type="Proteomes" id="UP000000565"/>
    </source>
</evidence>
<reference evidence="2 3" key="2">
    <citation type="journal article" date="2011" name="BMC Genomics">
        <title>Single-nucleotide resolution analysis of the transcriptome structure of Clostridium beijerinckii NCIMB 8052 using RNA-Seq.</title>
        <authorList>
            <person name="Wang Y."/>
            <person name="Li X."/>
            <person name="Mao Y."/>
            <person name="Blaschek H.P."/>
        </authorList>
    </citation>
    <scope>NUCLEOTIDE SEQUENCE [LARGE SCALE GENOMIC DNA]</scope>
    <source>
        <strain evidence="3">ATCC 51743 / NCIMB 8052</strain>
    </source>
</reference>
<feature type="transmembrane region" description="Helical" evidence="1">
    <location>
        <begin position="109"/>
        <end position="134"/>
    </location>
</feature>
<protein>
    <submittedName>
        <fullName evidence="2">Uncharacterized protein</fullName>
    </submittedName>
</protein>
<feature type="transmembrane region" description="Helical" evidence="1">
    <location>
        <begin position="37"/>
        <end position="57"/>
    </location>
</feature>
<gene>
    <name evidence="2" type="ordered locus">Cbei_1720</name>
</gene>
<keyword evidence="1" id="KW-1133">Transmembrane helix</keyword>
<feature type="transmembrane region" description="Helical" evidence="1">
    <location>
        <begin position="6"/>
        <end position="25"/>
    </location>
</feature>
<dbReference type="EMBL" id="CP000721">
    <property type="protein sequence ID" value="ABR33892.1"/>
    <property type="molecule type" value="Genomic_DNA"/>
</dbReference>
<dbReference type="Proteomes" id="UP000000565">
    <property type="component" value="Chromosome"/>
</dbReference>
<sequence>MIYMMISIILILYSGMNYYISIWFWKNLCSMIPFFNSEIYFSFFFIIFIISLVGVIWNHHLPRFLQDGIYLIASYWLAVIVYFAIFIGVIECFFILGKTLQFIPSDINLNANVLFYIALIVLFTVIIIILYGTINAKNAIITPYNID</sequence>
<accession>A6LU62</accession>
<keyword evidence="1" id="KW-0812">Transmembrane</keyword>
<reference evidence="2 3" key="3">
    <citation type="journal article" date="2012" name="BMC Genomics">
        <title>Genome-wide dynamic transcriptional profiling in clostridium beijerinckii NCIMB 8052 using single-nucleotide resolution RNA-Seq.</title>
        <authorList>
            <person name="Wang Y."/>
            <person name="Li X."/>
            <person name="Mao Y."/>
            <person name="Blaschek H.P."/>
        </authorList>
    </citation>
    <scope>NUCLEOTIDE SEQUENCE [LARGE SCALE GENOMIC DNA]</scope>
    <source>
        <strain evidence="3">ATCC 51743 / NCIMB 8052</strain>
    </source>
</reference>
<keyword evidence="1" id="KW-0472">Membrane</keyword>